<dbReference type="InterPro" id="IPR002295">
    <property type="entry name" value="N4/N6-MTase_EcoPI_Mod-like"/>
</dbReference>
<feature type="region of interest" description="Disordered" evidence="7">
    <location>
        <begin position="324"/>
        <end position="381"/>
    </location>
</feature>
<keyword evidence="10" id="KW-1185">Reference proteome</keyword>
<feature type="compositionally biased region" description="Basic residues" evidence="7">
    <location>
        <begin position="363"/>
        <end position="380"/>
    </location>
</feature>
<dbReference type="Proteomes" id="UP000462066">
    <property type="component" value="Unassembled WGS sequence"/>
</dbReference>
<evidence type="ECO:0000256" key="3">
    <source>
        <dbReference type="ARBA" id="ARBA00022603"/>
    </source>
</evidence>
<evidence type="ECO:0000256" key="5">
    <source>
        <dbReference type="ARBA" id="ARBA00022691"/>
    </source>
</evidence>
<dbReference type="GO" id="GO:0009007">
    <property type="term" value="F:site-specific DNA-methyltransferase (adenine-specific) activity"/>
    <property type="evidence" value="ECO:0007669"/>
    <property type="project" value="UniProtKB-EC"/>
</dbReference>
<feature type="domain" description="DNA methylase N-4/N-6" evidence="8">
    <location>
        <begin position="118"/>
        <end position="278"/>
    </location>
</feature>
<evidence type="ECO:0000313" key="9">
    <source>
        <dbReference type="EMBL" id="KAF1685864.1"/>
    </source>
</evidence>
<evidence type="ECO:0000313" key="10">
    <source>
        <dbReference type="Proteomes" id="UP000462066"/>
    </source>
</evidence>
<evidence type="ECO:0000256" key="7">
    <source>
        <dbReference type="SAM" id="MobiDB-lite"/>
    </source>
</evidence>
<dbReference type="GO" id="GO:0008170">
    <property type="term" value="F:N-methyltransferase activity"/>
    <property type="evidence" value="ECO:0007669"/>
    <property type="project" value="InterPro"/>
</dbReference>
<protein>
    <recommendedName>
        <fullName evidence="2">site-specific DNA-methyltransferase (adenine-specific)</fullName>
        <ecNumber evidence="2">2.1.1.72</ecNumber>
    </recommendedName>
</protein>
<evidence type="ECO:0000256" key="2">
    <source>
        <dbReference type="ARBA" id="ARBA00011900"/>
    </source>
</evidence>
<keyword evidence="5" id="KW-0949">S-adenosyl-L-methionine</keyword>
<evidence type="ECO:0000256" key="4">
    <source>
        <dbReference type="ARBA" id="ARBA00022679"/>
    </source>
</evidence>
<evidence type="ECO:0000256" key="6">
    <source>
        <dbReference type="ARBA" id="ARBA00047942"/>
    </source>
</evidence>
<feature type="compositionally biased region" description="Low complexity" evidence="7">
    <location>
        <begin position="8"/>
        <end position="31"/>
    </location>
</feature>
<proteinExistence type="inferred from homology"/>
<feature type="compositionally biased region" description="Basic residues" evidence="7">
    <location>
        <begin position="326"/>
        <end position="343"/>
    </location>
</feature>
<feature type="region of interest" description="Disordered" evidence="7">
    <location>
        <begin position="1"/>
        <end position="52"/>
    </location>
</feature>
<dbReference type="GO" id="GO:0003677">
    <property type="term" value="F:DNA binding"/>
    <property type="evidence" value="ECO:0007669"/>
    <property type="project" value="InterPro"/>
</dbReference>
<comment type="caution">
    <text evidence="9">The sequence shown here is derived from an EMBL/GenBank/DDBJ whole genome shotgun (WGS) entry which is preliminary data.</text>
</comment>
<name>A0A7V8K6X0_9GAMM</name>
<feature type="compositionally biased region" description="Low complexity" evidence="7">
    <location>
        <begin position="436"/>
        <end position="445"/>
    </location>
</feature>
<comment type="catalytic activity">
    <reaction evidence="6">
        <text>a 2'-deoxyadenosine in DNA + S-adenosyl-L-methionine = an N(6)-methyl-2'-deoxyadenosine in DNA + S-adenosyl-L-homocysteine + H(+)</text>
        <dbReference type="Rhea" id="RHEA:15197"/>
        <dbReference type="Rhea" id="RHEA-COMP:12418"/>
        <dbReference type="Rhea" id="RHEA-COMP:12419"/>
        <dbReference type="ChEBI" id="CHEBI:15378"/>
        <dbReference type="ChEBI" id="CHEBI:57856"/>
        <dbReference type="ChEBI" id="CHEBI:59789"/>
        <dbReference type="ChEBI" id="CHEBI:90615"/>
        <dbReference type="ChEBI" id="CHEBI:90616"/>
        <dbReference type="EC" id="2.1.1.72"/>
    </reaction>
</comment>
<gene>
    <name evidence="9" type="ORF">B1992_10335</name>
</gene>
<keyword evidence="3" id="KW-0489">Methyltransferase</keyword>
<dbReference type="GO" id="GO:0032259">
    <property type="term" value="P:methylation"/>
    <property type="evidence" value="ECO:0007669"/>
    <property type="project" value="UniProtKB-KW"/>
</dbReference>
<dbReference type="InterPro" id="IPR002941">
    <property type="entry name" value="DNA_methylase_N4/N6"/>
</dbReference>
<comment type="similarity">
    <text evidence="1">Belongs to the N(4)/N(6)-methyltransferase family.</text>
</comment>
<dbReference type="InterPro" id="IPR029063">
    <property type="entry name" value="SAM-dependent_MTases_sf"/>
</dbReference>
<feature type="region of interest" description="Disordered" evidence="7">
    <location>
        <begin position="421"/>
        <end position="445"/>
    </location>
</feature>
<reference evidence="9 10" key="1">
    <citation type="submission" date="2017-10" db="EMBL/GenBank/DDBJ databases">
        <title>Whole genome sequencing of Pseudoxanthomonas broegbernensis DSM 12573(T).</title>
        <authorList>
            <person name="Kumar S."/>
            <person name="Bansal K."/>
            <person name="Kaur A."/>
            <person name="Patil P."/>
            <person name="Sharma S."/>
            <person name="Patil P.B."/>
        </authorList>
    </citation>
    <scope>NUCLEOTIDE SEQUENCE [LARGE SCALE GENOMIC DNA]</scope>
    <source>
        <strain evidence="9 10">DSM 12573</strain>
    </source>
</reference>
<dbReference type="EC" id="2.1.1.72" evidence="2"/>
<dbReference type="Gene3D" id="3.40.50.150">
    <property type="entry name" value="Vaccinia Virus protein VP39"/>
    <property type="match status" value="1"/>
</dbReference>
<dbReference type="Pfam" id="PF01555">
    <property type="entry name" value="N6_N4_Mtase"/>
    <property type="match status" value="1"/>
</dbReference>
<dbReference type="SUPFAM" id="SSF53335">
    <property type="entry name" value="S-adenosyl-L-methionine-dependent methyltransferases"/>
    <property type="match status" value="1"/>
</dbReference>
<sequence>MTNRTARRSASSTRTARRSASSARTTSTARSGFGKGRPRHASPVPPAPGSLNLGKFQLDTANKGNGITLLRTLPENAVKTAFFDPQYPGGVKNWKKLRAKGNNIQKRRAELPQMSEAIIERFFRELARVIAPSGHVFLWVDNFHARTGISHWIEGTDFEIVDKIVWAKGMTTAENGAVGGSGKMGLGSRARRSSEELFVLQKLPKRVEGCWTRKNIRDVWMEKVDTKAHVHAKPMELQKALIEATTQPGDLVLDPCAGSFSVMDAAHALDRRFIGCDLGGGKRRPVIATEQELAEAMRVSKTGTAARCRAKARLMSVKAAETAAAKPKRSAAVRPKPVAKRRPSAAAKSASTVSRASTLKSVAKTRRAAPARPKTTRKAVCKVSPPQLRAYTLPRDLLDGDSFVLVPMPVQVLDMLAANQAAWSSSSTPPGRRPGARTLAGPVAE</sequence>
<dbReference type="PRINTS" id="PR00506">
    <property type="entry name" value="D21N6MTFRASE"/>
</dbReference>
<evidence type="ECO:0000259" key="8">
    <source>
        <dbReference type="Pfam" id="PF01555"/>
    </source>
</evidence>
<evidence type="ECO:0000256" key="1">
    <source>
        <dbReference type="ARBA" id="ARBA00006594"/>
    </source>
</evidence>
<dbReference type="AlphaFoldDB" id="A0A7V8K6X0"/>
<accession>A0A7V8K6X0</accession>
<dbReference type="RefSeq" id="WP_162311419.1">
    <property type="nucleotide sequence ID" value="NZ_JACHGU010000001.1"/>
</dbReference>
<dbReference type="EMBL" id="MWIP01000010">
    <property type="protein sequence ID" value="KAF1685864.1"/>
    <property type="molecule type" value="Genomic_DNA"/>
</dbReference>
<organism evidence="9 10">
    <name type="scientific">Pseudoxanthomonas broegbernensis</name>
    <dbReference type="NCBI Taxonomy" id="83619"/>
    <lineage>
        <taxon>Bacteria</taxon>
        <taxon>Pseudomonadati</taxon>
        <taxon>Pseudomonadota</taxon>
        <taxon>Gammaproteobacteria</taxon>
        <taxon>Lysobacterales</taxon>
        <taxon>Lysobacteraceae</taxon>
        <taxon>Pseudoxanthomonas</taxon>
    </lineage>
</organism>
<keyword evidence="4" id="KW-0808">Transferase</keyword>